<feature type="compositionally biased region" description="Low complexity" evidence="5">
    <location>
        <begin position="49"/>
        <end position="59"/>
    </location>
</feature>
<dbReference type="EMBL" id="CAXKWB010114722">
    <property type="protein sequence ID" value="CAL4235030.1"/>
    <property type="molecule type" value="Genomic_DNA"/>
</dbReference>
<organism evidence="7 8">
    <name type="scientific">Meganyctiphanes norvegica</name>
    <name type="common">Northern krill</name>
    <name type="synonym">Thysanopoda norvegica</name>
    <dbReference type="NCBI Taxonomy" id="48144"/>
    <lineage>
        <taxon>Eukaryota</taxon>
        <taxon>Metazoa</taxon>
        <taxon>Ecdysozoa</taxon>
        <taxon>Arthropoda</taxon>
        <taxon>Crustacea</taxon>
        <taxon>Multicrustacea</taxon>
        <taxon>Malacostraca</taxon>
        <taxon>Eumalacostraca</taxon>
        <taxon>Eucarida</taxon>
        <taxon>Euphausiacea</taxon>
        <taxon>Euphausiidae</taxon>
        <taxon>Meganyctiphanes</taxon>
    </lineage>
</organism>
<feature type="compositionally biased region" description="Basic and acidic residues" evidence="5">
    <location>
        <begin position="652"/>
        <end position="667"/>
    </location>
</feature>
<feature type="region of interest" description="Disordered" evidence="5">
    <location>
        <begin position="743"/>
        <end position="766"/>
    </location>
</feature>
<evidence type="ECO:0000313" key="7">
    <source>
        <dbReference type="EMBL" id="CAL4235030.1"/>
    </source>
</evidence>
<evidence type="ECO:0000256" key="2">
    <source>
        <dbReference type="ARBA" id="ARBA00022694"/>
    </source>
</evidence>
<evidence type="ECO:0000256" key="3">
    <source>
        <dbReference type="ARBA" id="ARBA00023235"/>
    </source>
</evidence>
<gene>
    <name evidence="7" type="ORF">MNOR_LOCUS40063</name>
</gene>
<dbReference type="GO" id="GO:0003723">
    <property type="term" value="F:RNA binding"/>
    <property type="evidence" value="ECO:0007669"/>
    <property type="project" value="InterPro"/>
</dbReference>
<dbReference type="CDD" id="cd02576">
    <property type="entry name" value="PseudoU_synth_ScPUS7"/>
    <property type="match status" value="1"/>
</dbReference>
<comment type="similarity">
    <text evidence="1">Belongs to the pseudouridine synthase TruD family.</text>
</comment>
<feature type="compositionally biased region" description="Basic residues" evidence="5">
    <location>
        <begin position="748"/>
        <end position="766"/>
    </location>
</feature>
<feature type="region of interest" description="Disordered" evidence="5">
    <location>
        <begin position="1"/>
        <end position="74"/>
    </location>
</feature>
<protein>
    <recommendedName>
        <fullName evidence="6">TRUD domain-containing protein</fullName>
    </recommendedName>
</protein>
<dbReference type="PIRSF" id="PIRSF037016">
    <property type="entry name" value="Pseudouridin_synth_euk_prd"/>
    <property type="match status" value="1"/>
</dbReference>
<dbReference type="PANTHER" id="PTHR13326:SF31">
    <property type="entry name" value="PSEUDOURIDYLATE SYNTHASE 7 HOMOLOG"/>
    <property type="match status" value="1"/>
</dbReference>
<dbReference type="InterPro" id="IPR001656">
    <property type="entry name" value="PsdUridine_synth_TruD"/>
</dbReference>
<evidence type="ECO:0000256" key="1">
    <source>
        <dbReference type="ARBA" id="ARBA00007953"/>
    </source>
</evidence>
<dbReference type="NCBIfam" id="TIGR00094">
    <property type="entry name" value="tRNA_TruD_broad"/>
    <property type="match status" value="1"/>
</dbReference>
<dbReference type="GO" id="GO:0009982">
    <property type="term" value="F:pseudouridine synthase activity"/>
    <property type="evidence" value="ECO:0007669"/>
    <property type="project" value="InterPro"/>
</dbReference>
<dbReference type="GO" id="GO:0001522">
    <property type="term" value="P:pseudouridine synthesis"/>
    <property type="evidence" value="ECO:0007669"/>
    <property type="project" value="InterPro"/>
</dbReference>
<dbReference type="InterPro" id="IPR020103">
    <property type="entry name" value="PsdUridine_synth_cat_dom_sf"/>
</dbReference>
<dbReference type="GO" id="GO:0005634">
    <property type="term" value="C:nucleus"/>
    <property type="evidence" value="ECO:0007669"/>
    <property type="project" value="TreeGrafter"/>
</dbReference>
<dbReference type="InterPro" id="IPR011760">
    <property type="entry name" value="PsdUridine_synth_TruD_insert"/>
</dbReference>
<name>A0AAV2SSZ7_MEGNR</name>
<evidence type="ECO:0000259" key="6">
    <source>
        <dbReference type="PROSITE" id="PS50984"/>
    </source>
</evidence>
<dbReference type="SUPFAM" id="SSF55120">
    <property type="entry name" value="Pseudouridine synthase"/>
    <property type="match status" value="1"/>
</dbReference>
<reference evidence="7 8" key="1">
    <citation type="submission" date="2024-05" db="EMBL/GenBank/DDBJ databases">
        <authorList>
            <person name="Wallberg A."/>
        </authorList>
    </citation>
    <scope>NUCLEOTIDE SEQUENCE [LARGE SCALE GENOMIC DNA]</scope>
</reference>
<evidence type="ECO:0000256" key="5">
    <source>
        <dbReference type="SAM" id="MobiDB-lite"/>
    </source>
</evidence>
<feature type="non-terminal residue" evidence="7">
    <location>
        <position position="766"/>
    </location>
</feature>
<evidence type="ECO:0000313" key="8">
    <source>
        <dbReference type="Proteomes" id="UP001497623"/>
    </source>
</evidence>
<feature type="region of interest" description="Disordered" evidence="5">
    <location>
        <begin position="635"/>
        <end position="683"/>
    </location>
</feature>
<sequence>MSSDDEDNKGIPGSYGYNGGAVNDDKDDYDSDCAGYDSYGSNGGGSGGESNNEDMGSNSDVDDDEKHSKKSIKPPTLDIWRKESDVGVTEYCGAHEGFFAIIKQRCKDFHVNEINPQGEVIHLTDESIPSLPKDKEDIIVEGRPACISEENISEIDRMFGNQSKLPKENVIHEVLIKVDGLDKRARTSVHLFIKTHYKKVITSVKLINGEKHIQVRRGITDDRWSTKNPWLKSQQYTHFVLYKENMDTIEAISKLSARLRVKPPKFNYAGIQDKRGKTSQSISLFEVSPQRLYNATKDNWAMKVGNFSFHQKPIQLGQYCGNRYRLVLRKISASDEVINKAVESFKRHGFINYYGMHRFGTSSVSNFNIGKALLQGSWSEAINLILVISKEFYGEDYFVNMALKEYHTNGNAKEALLKLNEANKSTSLQAKLLKGLSECDKDNLVGALSHLPRNRTSLYLQAYQSFIWNTIASRRIKEFGLRVLPGDLVRRRTSKSSNEKPQEYAFETVYAEDSETIADIAQEQEEAMDVDLDKQDIHMLTEEEASNTDITDILLPLPGHDILLPENEIKNWYVQMLEKDGLSLEKLKHKVKTYSVSGVYRHLLVRSSDVNHCITFYNDVDKPLVQSDKEKIKGEDIEENKLEGMPGLADGKSVESMDVDQKEKSEGANDEMNPSEDRAEGAYGSGATGAYGYGGVKFDPKKGKMKALILELTLPPLCYPSMALRELMKIDSSTQYQNILDPANAKAKLGRGRPHFRRGRRGRRSS</sequence>
<dbReference type="PANTHER" id="PTHR13326">
    <property type="entry name" value="TRNA PSEUDOURIDINE SYNTHASE D"/>
    <property type="match status" value="1"/>
</dbReference>
<feature type="domain" description="TRUD" evidence="6">
    <location>
        <begin position="349"/>
        <end position="606"/>
    </location>
</feature>
<dbReference type="Proteomes" id="UP001497623">
    <property type="component" value="Unassembled WGS sequence"/>
</dbReference>
<keyword evidence="2" id="KW-0819">tRNA processing</keyword>
<dbReference type="PROSITE" id="PS50984">
    <property type="entry name" value="TRUD"/>
    <property type="match status" value="1"/>
</dbReference>
<dbReference type="Pfam" id="PF01142">
    <property type="entry name" value="TruD"/>
    <property type="match status" value="1"/>
</dbReference>
<keyword evidence="3" id="KW-0413">Isomerase</keyword>
<dbReference type="GO" id="GO:0008033">
    <property type="term" value="P:tRNA processing"/>
    <property type="evidence" value="ECO:0007669"/>
    <property type="project" value="UniProtKB-KW"/>
</dbReference>
<dbReference type="Gene3D" id="3.30.2350.20">
    <property type="entry name" value="TruD, catalytic domain"/>
    <property type="match status" value="2"/>
</dbReference>
<dbReference type="AlphaFoldDB" id="A0AAV2SSZ7"/>
<comment type="catalytic activity">
    <reaction evidence="4">
        <text>a uridine in tRNA = a pseudouridine in tRNA</text>
        <dbReference type="Rhea" id="RHEA:54572"/>
        <dbReference type="Rhea" id="RHEA-COMP:13339"/>
        <dbReference type="Rhea" id="RHEA-COMP:13934"/>
        <dbReference type="ChEBI" id="CHEBI:65314"/>
        <dbReference type="ChEBI" id="CHEBI:65315"/>
    </reaction>
</comment>
<accession>A0AAV2SSZ7</accession>
<dbReference type="InterPro" id="IPR042214">
    <property type="entry name" value="TruD_catalytic"/>
</dbReference>
<evidence type="ECO:0000256" key="4">
    <source>
        <dbReference type="ARBA" id="ARBA00036943"/>
    </source>
</evidence>
<comment type="caution">
    <text evidence="7">The sequence shown here is derived from an EMBL/GenBank/DDBJ whole genome shotgun (WGS) entry which is preliminary data.</text>
</comment>
<proteinExistence type="inferred from homology"/>
<keyword evidence="8" id="KW-1185">Reference proteome</keyword>